<feature type="transmembrane region" description="Helical" evidence="2">
    <location>
        <begin position="54"/>
        <end position="76"/>
    </location>
</feature>
<evidence type="ECO:0000256" key="1">
    <source>
        <dbReference type="SAM" id="MobiDB-lite"/>
    </source>
</evidence>
<protein>
    <recommendedName>
        <fullName evidence="5">Protein FAR1-RELATED SEQUENCE</fullName>
    </recommendedName>
</protein>
<dbReference type="PANTHER" id="PTHR47718:SF12">
    <property type="entry name" value="PROTEIN FAR1-RELATED SEQUENCE"/>
    <property type="match status" value="1"/>
</dbReference>
<feature type="region of interest" description="Disordered" evidence="1">
    <location>
        <begin position="1"/>
        <end position="27"/>
    </location>
</feature>
<evidence type="ECO:0000313" key="3">
    <source>
        <dbReference type="EMBL" id="KAJ0210169.1"/>
    </source>
</evidence>
<keyword evidence="4" id="KW-1185">Reference proteome</keyword>
<comment type="caution">
    <text evidence="3">The sequence shown here is derived from an EMBL/GenBank/DDBJ whole genome shotgun (WGS) entry which is preliminary data.</text>
</comment>
<dbReference type="Proteomes" id="UP000235145">
    <property type="component" value="Unassembled WGS sequence"/>
</dbReference>
<dbReference type="PANTHER" id="PTHR47718">
    <property type="entry name" value="OS01G0519700 PROTEIN"/>
    <property type="match status" value="1"/>
</dbReference>
<dbReference type="AlphaFoldDB" id="A0A9R1XHH5"/>
<gene>
    <name evidence="3" type="ORF">LSAT_V11C400212330</name>
</gene>
<name>A0A9R1XHH5_LACSA</name>
<dbReference type="EMBL" id="NBSK02000004">
    <property type="protein sequence ID" value="KAJ0210169.1"/>
    <property type="molecule type" value="Genomic_DNA"/>
</dbReference>
<reference evidence="3 4" key="1">
    <citation type="journal article" date="2017" name="Nat. Commun.">
        <title>Genome assembly with in vitro proximity ligation data and whole-genome triplication in lettuce.</title>
        <authorList>
            <person name="Reyes-Chin-Wo S."/>
            <person name="Wang Z."/>
            <person name="Yang X."/>
            <person name="Kozik A."/>
            <person name="Arikit S."/>
            <person name="Song C."/>
            <person name="Xia L."/>
            <person name="Froenicke L."/>
            <person name="Lavelle D.O."/>
            <person name="Truco M.J."/>
            <person name="Xia R."/>
            <person name="Zhu S."/>
            <person name="Xu C."/>
            <person name="Xu H."/>
            <person name="Xu X."/>
            <person name="Cox K."/>
            <person name="Korf I."/>
            <person name="Meyers B.C."/>
            <person name="Michelmore R.W."/>
        </authorList>
    </citation>
    <scope>NUCLEOTIDE SEQUENCE [LARGE SCALE GENOMIC DNA]</scope>
    <source>
        <strain evidence="4">cv. Salinas</strain>
        <tissue evidence="3">Seedlings</tissue>
    </source>
</reference>
<keyword evidence="2" id="KW-0472">Membrane</keyword>
<organism evidence="3 4">
    <name type="scientific">Lactuca sativa</name>
    <name type="common">Garden lettuce</name>
    <dbReference type="NCBI Taxonomy" id="4236"/>
    <lineage>
        <taxon>Eukaryota</taxon>
        <taxon>Viridiplantae</taxon>
        <taxon>Streptophyta</taxon>
        <taxon>Embryophyta</taxon>
        <taxon>Tracheophyta</taxon>
        <taxon>Spermatophyta</taxon>
        <taxon>Magnoliopsida</taxon>
        <taxon>eudicotyledons</taxon>
        <taxon>Gunneridae</taxon>
        <taxon>Pentapetalae</taxon>
        <taxon>asterids</taxon>
        <taxon>campanulids</taxon>
        <taxon>Asterales</taxon>
        <taxon>Asteraceae</taxon>
        <taxon>Cichorioideae</taxon>
        <taxon>Cichorieae</taxon>
        <taxon>Lactucinae</taxon>
        <taxon>Lactuca</taxon>
    </lineage>
</organism>
<evidence type="ECO:0008006" key="5">
    <source>
        <dbReference type="Google" id="ProtNLM"/>
    </source>
</evidence>
<sequence length="604" mass="70423">MENKDNVDNNNKDFSDNNGQNIKQSNVNQDLKKKGRCGICFGVGHNRRNCPQTLYQLVTIIFMINMNILMIMHMIMKISDIFYLKDAENEIEFIDHEANYTIADDNIDLQKEQSLVTHDYVSPGGSSYWIPVVSDHIKPRINSIVESYSTALSMYNNYASFAGFDLRLGLIRTTESDLSHNDICYAIGKRRKDSFRCECKVKIVCILVHGTNKYMVVEFVEQHNRELFGKDNMFLSRTKRKLGYYQEMFIHNLSKQNIGASRAHRLYTRLQGGSDIRGGLVSDFKNSMRNLNSYIGSRDAKFLFKVVQKKLNALFLADETAKYNYNAFGDIVSLDVTFSMNKEDGSSYSWLLRAFLKAFKKHPTLVLTDQDPTLNKVVNERFQILIILVFQMSVTSNNGVDTIIVLEKQKNISKMQPSSPVVDDKHEEYHYDCLIEDTKYMYTCMHFEHVDLLCRHIFCVFKFYSIKQIPKEYIMRRWHRDVIPTKLLKRRFSNSLLDANFDMNAIEFFLKVDRCVSFLSHDAAKLKSYLEELNKLEKSVELTNDVPDIENPSDIRNKGTGSHGKRLKKMVEKVCWKPKRKYLCKQMADYDKHNFPLKNNMMDR</sequence>
<proteinExistence type="predicted"/>
<feature type="compositionally biased region" description="Basic and acidic residues" evidence="1">
    <location>
        <begin position="1"/>
        <end position="15"/>
    </location>
</feature>
<accession>A0A9R1XHH5</accession>
<evidence type="ECO:0000313" key="4">
    <source>
        <dbReference type="Proteomes" id="UP000235145"/>
    </source>
</evidence>
<keyword evidence="2" id="KW-1133">Transmembrane helix</keyword>
<keyword evidence="2" id="KW-0812">Transmembrane</keyword>
<evidence type="ECO:0000256" key="2">
    <source>
        <dbReference type="SAM" id="Phobius"/>
    </source>
</evidence>